<reference evidence="2" key="1">
    <citation type="submission" date="2019-11" db="EMBL/GenBank/DDBJ databases">
        <title>Bipolaris sorokiniana Genome sequencing.</title>
        <authorList>
            <person name="Wang H."/>
        </authorList>
    </citation>
    <scope>NUCLEOTIDE SEQUENCE</scope>
</reference>
<proteinExistence type="predicted"/>
<evidence type="ECO:0000256" key="1">
    <source>
        <dbReference type="SAM" id="MobiDB-lite"/>
    </source>
</evidence>
<dbReference type="Proteomes" id="UP000624244">
    <property type="component" value="Unassembled WGS sequence"/>
</dbReference>
<feature type="compositionally biased region" description="Basic and acidic residues" evidence="1">
    <location>
        <begin position="44"/>
        <end position="58"/>
    </location>
</feature>
<comment type="caution">
    <text evidence="2">The sequence shown here is derived from an EMBL/GenBank/DDBJ whole genome shotgun (WGS) entry which is preliminary data.</text>
</comment>
<organism evidence="2 3">
    <name type="scientific">Cochliobolus sativus</name>
    <name type="common">Common root rot and spot blotch fungus</name>
    <name type="synonym">Bipolaris sorokiniana</name>
    <dbReference type="NCBI Taxonomy" id="45130"/>
    <lineage>
        <taxon>Eukaryota</taxon>
        <taxon>Fungi</taxon>
        <taxon>Dikarya</taxon>
        <taxon>Ascomycota</taxon>
        <taxon>Pezizomycotina</taxon>
        <taxon>Dothideomycetes</taxon>
        <taxon>Pleosporomycetidae</taxon>
        <taxon>Pleosporales</taxon>
        <taxon>Pleosporineae</taxon>
        <taxon>Pleosporaceae</taxon>
        <taxon>Bipolaris</taxon>
    </lineage>
</organism>
<gene>
    <name evidence="2" type="ORF">GGP41_007195</name>
</gene>
<evidence type="ECO:0000313" key="2">
    <source>
        <dbReference type="EMBL" id="KAF5854422.1"/>
    </source>
</evidence>
<sequence>MEIGARPGVGTGEPAERQGQEWEDLQPRAESWQIDHYSVAGQHPEPRDRQAWKEQQDKNKKRRSRSREGAEQEQEKEGGLGVLPRQLVVMTRLGPSGCWLCARSRRIRLMTTRSGGR</sequence>
<accession>A0A8H5ZRN5</accession>
<feature type="compositionally biased region" description="Basic and acidic residues" evidence="1">
    <location>
        <begin position="66"/>
        <end position="78"/>
    </location>
</feature>
<evidence type="ECO:0000313" key="3">
    <source>
        <dbReference type="Proteomes" id="UP000624244"/>
    </source>
</evidence>
<dbReference type="AlphaFoldDB" id="A0A8H5ZRN5"/>
<name>A0A8H5ZRN5_COCSA</name>
<dbReference type="EMBL" id="WNKQ01000001">
    <property type="protein sequence ID" value="KAF5854422.1"/>
    <property type="molecule type" value="Genomic_DNA"/>
</dbReference>
<feature type="region of interest" description="Disordered" evidence="1">
    <location>
        <begin position="1"/>
        <end position="81"/>
    </location>
</feature>
<protein>
    <submittedName>
        <fullName evidence="2">Uncharacterized protein</fullName>
    </submittedName>
</protein>